<evidence type="ECO:0000256" key="5">
    <source>
        <dbReference type="ARBA" id="ARBA00022990"/>
    </source>
</evidence>
<evidence type="ECO:0000256" key="4">
    <source>
        <dbReference type="ARBA" id="ARBA00022729"/>
    </source>
</evidence>
<dbReference type="FunFam" id="2.30.39.10:FF:000014">
    <property type="entry name" value="Serpin family B member 9"/>
    <property type="match status" value="1"/>
</dbReference>
<keyword evidence="6" id="KW-0325">Glycoprotein</keyword>
<evidence type="ECO:0000256" key="7">
    <source>
        <dbReference type="ARBA" id="ARBA00059846"/>
    </source>
</evidence>
<dbReference type="InterPro" id="IPR023795">
    <property type="entry name" value="Serpin_CS"/>
</dbReference>
<evidence type="ECO:0000313" key="12">
    <source>
        <dbReference type="RefSeq" id="XP_021010389.1"/>
    </source>
</evidence>
<dbReference type="FunFam" id="3.30.497.10:FF:000001">
    <property type="entry name" value="Serine protease inhibitor"/>
    <property type="match status" value="1"/>
</dbReference>
<evidence type="ECO:0000256" key="8">
    <source>
        <dbReference type="ARBA" id="ARBA00073281"/>
    </source>
</evidence>
<evidence type="ECO:0000259" key="10">
    <source>
        <dbReference type="SMART" id="SM00093"/>
    </source>
</evidence>
<keyword evidence="4" id="KW-0732">Signal</keyword>
<gene>
    <name evidence="12" type="primary">LOC110288367</name>
</gene>
<dbReference type="InterPro" id="IPR023796">
    <property type="entry name" value="Serpin_dom"/>
</dbReference>
<dbReference type="PANTHER" id="PTHR11461:SF350">
    <property type="entry name" value="SERPIN B9"/>
    <property type="match status" value="1"/>
</dbReference>
<dbReference type="FunFam" id="2.10.310.10:FF:000001">
    <property type="entry name" value="Serpin family A member 1"/>
    <property type="match status" value="1"/>
</dbReference>
<dbReference type="SUPFAM" id="SSF56574">
    <property type="entry name" value="Serpins"/>
    <property type="match status" value="1"/>
</dbReference>
<evidence type="ECO:0000256" key="3">
    <source>
        <dbReference type="ARBA" id="ARBA00022490"/>
    </source>
</evidence>
<dbReference type="Gene3D" id="3.30.497.10">
    <property type="entry name" value="Antithrombin, subunit I, domain 2"/>
    <property type="match status" value="1"/>
</dbReference>
<comment type="subcellular location">
    <subcellularLocation>
        <location evidence="1">Cytoplasm</location>
    </subcellularLocation>
</comment>
<dbReference type="Gene3D" id="2.10.310.10">
    <property type="entry name" value="Serpins superfamily"/>
    <property type="match status" value="1"/>
</dbReference>
<sequence>MGGHKVGRPPFLNIVYEANGTFAVNLLKMLCNNNPSKNVCYSPINISSALAMVLLGVKGNTKIQISEAIGLNTAIDIHQRFLWILNILKKPTRKYTFRMANRLFAENTCEFLPTFKESCLQFYHWEMAQLPFTKAPEEARNHINTWVCKNTKGKIPELLSSGSVDSETRLVLVNALYFKGRWHHQFDIKSTRKMSFKINKDEKRPVQMMFQEDMFKLAYVNEVQVQVLVLPYKGKELSLVVLLPDDGVELSKVEDNLTFEKLTAWTKPDYLKTTKVLVFLPKFKLEDYYDMESIFQDLGVGDIFQGGKADLSEMSPERSLCVSKFIQKCVVEVNEEGTEATAATADDTVCSAETHDGQTFCADHPFLFFIRHNKTNSILFCGRFSFP</sequence>
<keyword evidence="5" id="KW-0007">Acetylation</keyword>
<evidence type="ECO:0000313" key="11">
    <source>
        <dbReference type="Proteomes" id="UP000515126"/>
    </source>
</evidence>
<dbReference type="Pfam" id="PF00079">
    <property type="entry name" value="Serpin"/>
    <property type="match status" value="1"/>
</dbReference>
<evidence type="ECO:0000256" key="1">
    <source>
        <dbReference type="ARBA" id="ARBA00004496"/>
    </source>
</evidence>
<dbReference type="InterPro" id="IPR000215">
    <property type="entry name" value="Serpin_fam"/>
</dbReference>
<dbReference type="PANTHER" id="PTHR11461">
    <property type="entry name" value="SERINE PROTEASE INHIBITOR, SERPIN"/>
    <property type="match status" value="1"/>
</dbReference>
<comment type="function">
    <text evidence="7">Regulates the activity of the neutrophil proteases.</text>
</comment>
<dbReference type="GeneID" id="110288367"/>
<dbReference type="PROSITE" id="PS00284">
    <property type="entry name" value="SERPIN"/>
    <property type="match status" value="1"/>
</dbReference>
<dbReference type="GO" id="GO:0005615">
    <property type="term" value="C:extracellular space"/>
    <property type="evidence" value="ECO:0007669"/>
    <property type="project" value="InterPro"/>
</dbReference>
<evidence type="ECO:0000256" key="6">
    <source>
        <dbReference type="ARBA" id="ARBA00023180"/>
    </source>
</evidence>
<dbReference type="InterPro" id="IPR042185">
    <property type="entry name" value="Serpin_sf_2"/>
</dbReference>
<reference evidence="12" key="1">
    <citation type="submission" date="2025-08" db="UniProtKB">
        <authorList>
            <consortium name="RefSeq"/>
        </authorList>
    </citation>
    <scope>IDENTIFICATION</scope>
</reference>
<comment type="similarity">
    <text evidence="2">Belongs to the serpin family. Ov-serpin subfamily.</text>
</comment>
<dbReference type="Proteomes" id="UP000515126">
    <property type="component" value="Unplaced"/>
</dbReference>
<feature type="domain" description="Serpin" evidence="10">
    <location>
        <begin position="24"/>
        <end position="387"/>
    </location>
</feature>
<proteinExistence type="inferred from homology"/>
<dbReference type="RefSeq" id="XP_021010389.1">
    <property type="nucleotide sequence ID" value="XM_021154730.1"/>
</dbReference>
<keyword evidence="11" id="KW-1185">Reference proteome</keyword>
<dbReference type="GO" id="GO:0005737">
    <property type="term" value="C:cytoplasm"/>
    <property type="evidence" value="ECO:0007669"/>
    <property type="project" value="UniProtKB-SubCell"/>
</dbReference>
<evidence type="ECO:0000256" key="2">
    <source>
        <dbReference type="ARBA" id="ARBA00006426"/>
    </source>
</evidence>
<dbReference type="InterPro" id="IPR042178">
    <property type="entry name" value="Serpin_sf_1"/>
</dbReference>
<dbReference type="Gene3D" id="2.30.39.10">
    <property type="entry name" value="Alpha-1-antitrypsin, domain 1"/>
    <property type="match status" value="1"/>
</dbReference>
<dbReference type="SMART" id="SM00093">
    <property type="entry name" value="SERPIN"/>
    <property type="match status" value="1"/>
</dbReference>
<name>A0A6P5P696_MUSCR</name>
<dbReference type="AlphaFoldDB" id="A0A6P5P696"/>
<organism evidence="11 12">
    <name type="scientific">Mus caroli</name>
    <name type="common">Ryukyu mouse</name>
    <name type="synonym">Ricefield mouse</name>
    <dbReference type="NCBI Taxonomy" id="10089"/>
    <lineage>
        <taxon>Eukaryota</taxon>
        <taxon>Metazoa</taxon>
        <taxon>Chordata</taxon>
        <taxon>Craniata</taxon>
        <taxon>Vertebrata</taxon>
        <taxon>Euteleostomi</taxon>
        <taxon>Mammalia</taxon>
        <taxon>Eutheria</taxon>
        <taxon>Euarchontoglires</taxon>
        <taxon>Glires</taxon>
        <taxon>Rodentia</taxon>
        <taxon>Myomorpha</taxon>
        <taxon>Muroidea</taxon>
        <taxon>Muridae</taxon>
        <taxon>Murinae</taxon>
        <taxon>Mus</taxon>
        <taxon>Mus</taxon>
    </lineage>
</organism>
<keyword evidence="3" id="KW-0963">Cytoplasm</keyword>
<accession>A0A6P5P696</accession>
<dbReference type="GO" id="GO:0004867">
    <property type="term" value="F:serine-type endopeptidase inhibitor activity"/>
    <property type="evidence" value="ECO:0007669"/>
    <property type="project" value="InterPro"/>
</dbReference>
<evidence type="ECO:0000256" key="9">
    <source>
        <dbReference type="ARBA" id="ARBA00079383"/>
    </source>
</evidence>
<dbReference type="KEGG" id="mcal:110288367"/>
<dbReference type="InterPro" id="IPR036186">
    <property type="entry name" value="Serpin_sf"/>
</dbReference>
<protein>
    <recommendedName>
        <fullName evidence="8">Leukocyte elastase inhibitor</fullName>
    </recommendedName>
    <alternativeName>
        <fullName evidence="9">Serpin B1</fullName>
    </alternativeName>
</protein>